<protein>
    <submittedName>
        <fullName evidence="1">Uncharacterized protein</fullName>
    </submittedName>
</protein>
<dbReference type="Proteomes" id="UP000237105">
    <property type="component" value="Unassembled WGS sequence"/>
</dbReference>
<dbReference type="AlphaFoldDB" id="A0A2P5BX53"/>
<evidence type="ECO:0000313" key="2">
    <source>
        <dbReference type="Proteomes" id="UP000237105"/>
    </source>
</evidence>
<reference evidence="2" key="1">
    <citation type="submission" date="2016-06" db="EMBL/GenBank/DDBJ databases">
        <title>Parallel loss of symbiosis genes in relatives of nitrogen-fixing non-legume Parasponia.</title>
        <authorList>
            <person name="Van Velzen R."/>
            <person name="Holmer R."/>
            <person name="Bu F."/>
            <person name="Rutten L."/>
            <person name="Van Zeijl A."/>
            <person name="Liu W."/>
            <person name="Santuari L."/>
            <person name="Cao Q."/>
            <person name="Sharma T."/>
            <person name="Shen D."/>
            <person name="Roswanjaya Y."/>
            <person name="Wardhani T."/>
            <person name="Kalhor M.S."/>
            <person name="Jansen J."/>
            <person name="Van den Hoogen J."/>
            <person name="Gungor B."/>
            <person name="Hartog M."/>
            <person name="Hontelez J."/>
            <person name="Verver J."/>
            <person name="Yang W.-C."/>
            <person name="Schijlen E."/>
            <person name="Repin R."/>
            <person name="Schilthuizen M."/>
            <person name="Schranz E."/>
            <person name="Heidstra R."/>
            <person name="Miyata K."/>
            <person name="Fedorova E."/>
            <person name="Kohlen W."/>
            <person name="Bisseling T."/>
            <person name="Smit S."/>
            <person name="Geurts R."/>
        </authorList>
    </citation>
    <scope>NUCLEOTIDE SEQUENCE [LARGE SCALE GENOMIC DNA]</scope>
    <source>
        <strain evidence="2">cv. WU1-14</strain>
    </source>
</reference>
<proteinExistence type="predicted"/>
<organism evidence="1 2">
    <name type="scientific">Parasponia andersonii</name>
    <name type="common">Sponia andersonii</name>
    <dbReference type="NCBI Taxonomy" id="3476"/>
    <lineage>
        <taxon>Eukaryota</taxon>
        <taxon>Viridiplantae</taxon>
        <taxon>Streptophyta</taxon>
        <taxon>Embryophyta</taxon>
        <taxon>Tracheophyta</taxon>
        <taxon>Spermatophyta</taxon>
        <taxon>Magnoliopsida</taxon>
        <taxon>eudicotyledons</taxon>
        <taxon>Gunneridae</taxon>
        <taxon>Pentapetalae</taxon>
        <taxon>rosids</taxon>
        <taxon>fabids</taxon>
        <taxon>Rosales</taxon>
        <taxon>Cannabaceae</taxon>
        <taxon>Parasponia</taxon>
    </lineage>
</organism>
<comment type="caution">
    <text evidence="1">The sequence shown here is derived from an EMBL/GenBank/DDBJ whole genome shotgun (WGS) entry which is preliminary data.</text>
</comment>
<sequence length="61" mass="7155">MELYLLEGSKTEVRRHSGGRKTSLEAEFLRGRYGFIRRGDRSDVFSLFLSLKLLFARNLNF</sequence>
<dbReference type="EMBL" id="JXTB01000207">
    <property type="protein sequence ID" value="PON53372.1"/>
    <property type="molecule type" value="Genomic_DNA"/>
</dbReference>
<name>A0A2P5BX53_PARAD</name>
<keyword evidence="2" id="KW-1185">Reference proteome</keyword>
<gene>
    <name evidence="1" type="ORF">PanWU01x14_202540</name>
</gene>
<accession>A0A2P5BX53</accession>
<evidence type="ECO:0000313" key="1">
    <source>
        <dbReference type="EMBL" id="PON53372.1"/>
    </source>
</evidence>